<keyword evidence="2" id="KW-0808">Transferase</keyword>
<dbReference type="AlphaFoldDB" id="A0AAE6ZHC7"/>
<reference evidence="3" key="1">
    <citation type="submission" date="2020-04" db="EMBL/GenBank/DDBJ databases">
        <authorList>
            <person name="Kittiwongwattana C."/>
        </authorList>
    </citation>
    <scope>NUCLEOTIDE SEQUENCE [LARGE SCALE GENOMIC DNA]</scope>
    <source>
        <strain evidence="3">1310</strain>
    </source>
</reference>
<keyword evidence="2" id="KW-0489">Methyltransferase</keyword>
<dbReference type="KEGG" id="coy:HF329_13105"/>
<feature type="domain" description="Methyltransferase" evidence="1">
    <location>
        <begin position="39"/>
        <end position="135"/>
    </location>
</feature>
<evidence type="ECO:0000313" key="3">
    <source>
        <dbReference type="Proteomes" id="UP000502421"/>
    </source>
</evidence>
<dbReference type="InterPro" id="IPR041698">
    <property type="entry name" value="Methyltransf_25"/>
</dbReference>
<dbReference type="InterPro" id="IPR029063">
    <property type="entry name" value="SAM-dependent_MTases_sf"/>
</dbReference>
<sequence length="175" mass="19689">MSLIRYLMSYSISGTVMSSSRVAINRLTDDNIFARAKVIVELGGGTGKVSREILQKMNADAKLYCFEIQHNFADELRNIGDPRLCVINDSAVNILQHLPAGSADLIISTLPLSFFRRAERISMLSDCHDVLKTNGILRHLSFLYFPRYFSGIFHSVKTEFQIIGMPPAILYLCLK</sequence>
<dbReference type="GO" id="GO:0032259">
    <property type="term" value="P:methylation"/>
    <property type="evidence" value="ECO:0007669"/>
    <property type="project" value="UniProtKB-KW"/>
</dbReference>
<dbReference type="Proteomes" id="UP000502421">
    <property type="component" value="Chromosome"/>
</dbReference>
<gene>
    <name evidence="2" type="ORF">HF329_13105</name>
</gene>
<dbReference type="EMBL" id="CP051205">
    <property type="protein sequence ID" value="QJB32212.1"/>
    <property type="molecule type" value="Genomic_DNA"/>
</dbReference>
<accession>A0AAE6ZHC7</accession>
<dbReference type="SUPFAM" id="SSF53335">
    <property type="entry name" value="S-adenosyl-L-methionine-dependent methyltransferases"/>
    <property type="match status" value="1"/>
</dbReference>
<dbReference type="GO" id="GO:0008168">
    <property type="term" value="F:methyltransferase activity"/>
    <property type="evidence" value="ECO:0007669"/>
    <property type="project" value="UniProtKB-KW"/>
</dbReference>
<protein>
    <submittedName>
        <fullName evidence="2">Methyltransferase domain-containing protein</fullName>
    </submittedName>
</protein>
<evidence type="ECO:0000259" key="1">
    <source>
        <dbReference type="Pfam" id="PF13649"/>
    </source>
</evidence>
<name>A0AAE6ZHC7_9BACT</name>
<dbReference type="RefSeq" id="WP_168804462.1">
    <property type="nucleotide sequence ID" value="NZ_CP051205.1"/>
</dbReference>
<dbReference type="CDD" id="cd02440">
    <property type="entry name" value="AdoMet_MTases"/>
    <property type="match status" value="1"/>
</dbReference>
<dbReference type="Gene3D" id="3.40.50.150">
    <property type="entry name" value="Vaccinia Virus protein VP39"/>
    <property type="match status" value="1"/>
</dbReference>
<dbReference type="Pfam" id="PF13649">
    <property type="entry name" value="Methyltransf_25"/>
    <property type="match status" value="1"/>
</dbReference>
<evidence type="ECO:0000313" key="2">
    <source>
        <dbReference type="EMBL" id="QJB32212.1"/>
    </source>
</evidence>
<proteinExistence type="predicted"/>
<organism evidence="2 3">
    <name type="scientific">Chitinophaga oryzae</name>
    <dbReference type="NCBI Taxonomy" id="2725414"/>
    <lineage>
        <taxon>Bacteria</taxon>
        <taxon>Pseudomonadati</taxon>
        <taxon>Bacteroidota</taxon>
        <taxon>Chitinophagia</taxon>
        <taxon>Chitinophagales</taxon>
        <taxon>Chitinophagaceae</taxon>
        <taxon>Chitinophaga</taxon>
    </lineage>
</organism>